<evidence type="ECO:0000259" key="3">
    <source>
        <dbReference type="Pfam" id="PF11887"/>
    </source>
</evidence>
<evidence type="ECO:0000259" key="2">
    <source>
        <dbReference type="Pfam" id="PF02470"/>
    </source>
</evidence>
<dbReference type="PANTHER" id="PTHR33371:SF15">
    <property type="entry name" value="LIPOPROTEIN LPRN"/>
    <property type="match status" value="1"/>
</dbReference>
<dbReference type="InterPro" id="IPR024516">
    <property type="entry name" value="Mce_C"/>
</dbReference>
<gene>
    <name evidence="4" type="ORF">GIY30_01025</name>
</gene>
<dbReference type="EMBL" id="WMBR01000001">
    <property type="protein sequence ID" value="MXP19948.1"/>
    <property type="molecule type" value="Genomic_DNA"/>
</dbReference>
<dbReference type="AlphaFoldDB" id="A0A6L7GN38"/>
<dbReference type="PROSITE" id="PS51257">
    <property type="entry name" value="PROKAR_LIPOPROTEIN"/>
    <property type="match status" value="1"/>
</dbReference>
<sequence>MTGQILRRVRLLLVFATVIVAATACGFSGLNSLPVPGAQGTGNGAYQISAVLPNAAGLVPNAPVMIDDVTVGSVGTIEVRDWNAELDIRLDEGVEVPRGSHVMVGMTSVLGSNHLQIVEPASSSDGYLAPGDQIPLPACPASPNIAEPTMTAAVPDVTSAQQVPGCSYPTTEQVLSSLSVVLNGGGLSQFGDVVHEMDAIFGGRQEAIAELIPQLNVLVADLDRQKNDIIRAMEGLDRLTAAVNEQTPTVEKALADAPQILQLLNDQRQQFVTALDSLGRLSKTTNDILDANSDDIETIVANLNPVLEQLAAAGPALPGSLKILLTFPFLEEAIPTIVKGDYVNSDLVLDLTFESLNNTIFRSVGAVGPEGVAGTPAGAAKRGLDPFTSPLTPGGERRPDSDEPVPAPAATPSAATPKPGTGGGN</sequence>
<feature type="domain" description="Mammalian cell entry C-terminal" evidence="3">
    <location>
        <begin position="201"/>
        <end position="321"/>
    </location>
</feature>
<keyword evidence="5" id="KW-1185">Reference proteome</keyword>
<name>A0A6L7GN38_9ACTN</name>
<feature type="region of interest" description="Disordered" evidence="1">
    <location>
        <begin position="375"/>
        <end position="425"/>
    </location>
</feature>
<organism evidence="4 5">
    <name type="scientific">Gordonia mangrovi</name>
    <dbReference type="NCBI Taxonomy" id="2665643"/>
    <lineage>
        <taxon>Bacteria</taxon>
        <taxon>Bacillati</taxon>
        <taxon>Actinomycetota</taxon>
        <taxon>Actinomycetes</taxon>
        <taxon>Mycobacteriales</taxon>
        <taxon>Gordoniaceae</taxon>
        <taxon>Gordonia</taxon>
    </lineage>
</organism>
<evidence type="ECO:0000313" key="5">
    <source>
        <dbReference type="Proteomes" id="UP000475545"/>
    </source>
</evidence>
<dbReference type="InterPro" id="IPR052336">
    <property type="entry name" value="MlaD_Phospholipid_Transporter"/>
</dbReference>
<dbReference type="PANTHER" id="PTHR33371">
    <property type="entry name" value="INTERMEMBRANE PHOSPHOLIPID TRANSPORT SYSTEM BINDING PROTEIN MLAD-RELATED"/>
    <property type="match status" value="1"/>
</dbReference>
<reference evidence="4 5" key="1">
    <citation type="submission" date="2019-11" db="EMBL/GenBank/DDBJ databases">
        <title>Gordonia sp. nov., a novel actinobacterium isolated from mangrove soil in Hainan.</title>
        <authorList>
            <person name="Huang X."/>
            <person name="Xie Y."/>
            <person name="Chu X."/>
            <person name="Xiao K."/>
        </authorList>
    </citation>
    <scope>NUCLEOTIDE SEQUENCE [LARGE SCALE GENOMIC DNA]</scope>
    <source>
        <strain evidence="4 5">HNM0687</strain>
    </source>
</reference>
<dbReference type="Proteomes" id="UP000475545">
    <property type="component" value="Unassembled WGS sequence"/>
</dbReference>
<evidence type="ECO:0000256" key="1">
    <source>
        <dbReference type="SAM" id="MobiDB-lite"/>
    </source>
</evidence>
<dbReference type="InterPro" id="IPR003399">
    <property type="entry name" value="Mce/MlaD"/>
</dbReference>
<feature type="domain" description="Mce/MlaD" evidence="2">
    <location>
        <begin position="45"/>
        <end position="118"/>
    </location>
</feature>
<comment type="caution">
    <text evidence="4">The sequence shown here is derived from an EMBL/GenBank/DDBJ whole genome shotgun (WGS) entry which is preliminary data.</text>
</comment>
<dbReference type="Pfam" id="PF02470">
    <property type="entry name" value="MlaD"/>
    <property type="match status" value="1"/>
</dbReference>
<dbReference type="Pfam" id="PF11887">
    <property type="entry name" value="Mce4_CUP1"/>
    <property type="match status" value="1"/>
</dbReference>
<proteinExistence type="predicted"/>
<evidence type="ECO:0000313" key="4">
    <source>
        <dbReference type="EMBL" id="MXP19948.1"/>
    </source>
</evidence>
<feature type="compositionally biased region" description="Low complexity" evidence="1">
    <location>
        <begin position="408"/>
        <end position="419"/>
    </location>
</feature>
<accession>A0A6L7GN38</accession>
<dbReference type="RefSeq" id="WP_160900130.1">
    <property type="nucleotide sequence ID" value="NZ_CP102850.1"/>
</dbReference>
<dbReference type="GO" id="GO:0005576">
    <property type="term" value="C:extracellular region"/>
    <property type="evidence" value="ECO:0007669"/>
    <property type="project" value="TreeGrafter"/>
</dbReference>
<protein>
    <submittedName>
        <fullName evidence="4">MCE family protein</fullName>
    </submittedName>
</protein>